<dbReference type="EC" id="3.1.1.-" evidence="3"/>
<feature type="domain" description="Carboxylesterase type B" evidence="4">
    <location>
        <begin position="18"/>
        <end position="463"/>
    </location>
</feature>
<dbReference type="GO" id="GO:0016787">
    <property type="term" value="F:hydrolase activity"/>
    <property type="evidence" value="ECO:0007669"/>
    <property type="project" value="UniProtKB-KW"/>
</dbReference>
<evidence type="ECO:0000256" key="2">
    <source>
        <dbReference type="ARBA" id="ARBA00022801"/>
    </source>
</evidence>
<evidence type="ECO:0000313" key="5">
    <source>
        <dbReference type="EMBL" id="RKN86367.1"/>
    </source>
</evidence>
<dbReference type="InterPro" id="IPR029058">
    <property type="entry name" value="AB_hydrolase_fold"/>
</dbReference>
<dbReference type="Proteomes" id="UP000282311">
    <property type="component" value="Unassembled WGS sequence"/>
</dbReference>
<dbReference type="AlphaFoldDB" id="A0A3B0CT53"/>
<protein>
    <recommendedName>
        <fullName evidence="3">Carboxylic ester hydrolase</fullName>
        <ecNumber evidence="3">3.1.1.-</ecNumber>
    </recommendedName>
</protein>
<name>A0A3B0CT53_9BACL</name>
<dbReference type="SUPFAM" id="SSF53474">
    <property type="entry name" value="alpha/beta-Hydrolases"/>
    <property type="match status" value="1"/>
</dbReference>
<organism evidence="5 6">
    <name type="scientific">Paenibacillus ginsengarvi</name>
    <dbReference type="NCBI Taxonomy" id="400777"/>
    <lineage>
        <taxon>Bacteria</taxon>
        <taxon>Bacillati</taxon>
        <taxon>Bacillota</taxon>
        <taxon>Bacilli</taxon>
        <taxon>Bacillales</taxon>
        <taxon>Paenibacillaceae</taxon>
        <taxon>Paenibacillus</taxon>
    </lineage>
</organism>
<dbReference type="EMBL" id="RBAH01000002">
    <property type="protein sequence ID" value="RKN86367.1"/>
    <property type="molecule type" value="Genomic_DNA"/>
</dbReference>
<reference evidence="5 6" key="1">
    <citation type="journal article" date="2007" name="Int. J. Syst. Evol. Microbiol.">
        <title>Paenibacillus ginsengarvi sp. nov., isolated from soil from ginseng cultivation.</title>
        <authorList>
            <person name="Yoon M.H."/>
            <person name="Ten L.N."/>
            <person name="Im W.T."/>
        </authorList>
    </citation>
    <scope>NUCLEOTIDE SEQUENCE [LARGE SCALE GENOMIC DNA]</scope>
    <source>
        <strain evidence="5 6">KCTC 13059</strain>
    </source>
</reference>
<keyword evidence="6" id="KW-1185">Reference proteome</keyword>
<evidence type="ECO:0000256" key="1">
    <source>
        <dbReference type="ARBA" id="ARBA00005964"/>
    </source>
</evidence>
<keyword evidence="2 3" id="KW-0378">Hydrolase</keyword>
<dbReference type="Gene3D" id="3.40.50.1820">
    <property type="entry name" value="alpha/beta hydrolase"/>
    <property type="match status" value="1"/>
</dbReference>
<dbReference type="PANTHER" id="PTHR11559">
    <property type="entry name" value="CARBOXYLESTERASE"/>
    <property type="match status" value="1"/>
</dbReference>
<accession>A0A3B0CT53</accession>
<comment type="similarity">
    <text evidence="1 3">Belongs to the type-B carboxylesterase/lipase family.</text>
</comment>
<dbReference type="PROSITE" id="PS00122">
    <property type="entry name" value="CARBOXYLESTERASE_B_1"/>
    <property type="match status" value="1"/>
</dbReference>
<dbReference type="Pfam" id="PF00135">
    <property type="entry name" value="COesterase"/>
    <property type="match status" value="1"/>
</dbReference>
<evidence type="ECO:0000313" key="6">
    <source>
        <dbReference type="Proteomes" id="UP000282311"/>
    </source>
</evidence>
<evidence type="ECO:0000259" key="4">
    <source>
        <dbReference type="Pfam" id="PF00135"/>
    </source>
</evidence>
<proteinExistence type="inferred from homology"/>
<comment type="caution">
    <text evidence="5">The sequence shown here is derived from an EMBL/GenBank/DDBJ whole genome shotgun (WGS) entry which is preliminary data.</text>
</comment>
<dbReference type="InterPro" id="IPR050309">
    <property type="entry name" value="Type-B_Carboxylest/Lipase"/>
</dbReference>
<evidence type="ECO:0000256" key="3">
    <source>
        <dbReference type="RuleBase" id="RU361235"/>
    </source>
</evidence>
<gene>
    <name evidence="5" type="ORF">D7M11_04970</name>
</gene>
<dbReference type="InterPro" id="IPR019826">
    <property type="entry name" value="Carboxylesterase_B_AS"/>
</dbReference>
<dbReference type="InterPro" id="IPR002018">
    <property type="entry name" value="CarbesteraseB"/>
</dbReference>
<sequence>MKRFGCFKQHRREAFRLIIHTKSGTVRGVKEGNLYMFRGIPYAEAPIAERRFLPPLPKQPWNGIYEANRFGPKSYQPNGMLKGQSEDCLSLNIWTPGVEQANRPVLVNIHGGGFVNGAGADFAGFTFAKRDNIVCVSLNYRLGALGFLYLGDLLGEAYQTSGNNGILDIVAALKWVKENIAYFGGDSNRITVSGASAGAKCASTLLTVPAAERLFHRLIARSGAMQAIRDTQTATRISLGLLDKLGIPHKEAYRLLTLPAQTIMEAQDNSLHTFGPVRDGITIPMEPVSEVLGKLACKVPLLIGTNKDEAASFLSDSPGLKARNEEKLQTLFGNNSGLVLDAYRRAALQKPAEEAWKDTLTDCFYRIATVRLAEMAAQQGQSVWLYRFEYAGTQGAVHGAESPYVNEDHTVEGMKLAGRMHAAWAAFIRSGKPEAEGLPEWPKFNLTERSMMILNEECRLEQEADLRENHFPMQVIKL</sequence>